<dbReference type="STRING" id="77166.U4UQD3"/>
<organism evidence="2 3">
    <name type="scientific">Dendroctonus ponderosae</name>
    <name type="common">Mountain pine beetle</name>
    <dbReference type="NCBI Taxonomy" id="77166"/>
    <lineage>
        <taxon>Eukaryota</taxon>
        <taxon>Metazoa</taxon>
        <taxon>Ecdysozoa</taxon>
        <taxon>Arthropoda</taxon>
        <taxon>Hexapoda</taxon>
        <taxon>Insecta</taxon>
        <taxon>Pterygota</taxon>
        <taxon>Neoptera</taxon>
        <taxon>Endopterygota</taxon>
        <taxon>Coleoptera</taxon>
        <taxon>Polyphaga</taxon>
        <taxon>Cucujiformia</taxon>
        <taxon>Curculionidae</taxon>
        <taxon>Scolytinae</taxon>
        <taxon>Dendroctonus</taxon>
    </lineage>
</organism>
<dbReference type="PROSITE" id="PS50878">
    <property type="entry name" value="RT_POL"/>
    <property type="match status" value="1"/>
</dbReference>
<dbReference type="PANTHER" id="PTHR33332">
    <property type="entry name" value="REVERSE TRANSCRIPTASE DOMAIN-CONTAINING PROTEIN"/>
    <property type="match status" value="1"/>
</dbReference>
<dbReference type="GO" id="GO:0071897">
    <property type="term" value="P:DNA biosynthetic process"/>
    <property type="evidence" value="ECO:0007669"/>
    <property type="project" value="UniProtKB-ARBA"/>
</dbReference>
<sequence>MMSGVPQGAVLVPTLFNIYMAYLPINKNTEGHIYADDVSFTTVGKGPAIQAKLQRQLNNVVKWSRDWKMEFNPEKTQAIIFTRGRKNPPRGLLELAGQRLPWRSKITYLGLTYDKRLVWHDQMANTIAKARFLLHACYPLLSCKLCLRTKARVYKQMIRPVLTYGSPTWFIPSTSKKQKLAVFQNKILRIVTKAPYFVRNTTLRRDLDTEDLLDHIRNLTSGFLDRIRQSKNPTVRVSCTKKFNCDRRPLPADTV</sequence>
<proteinExistence type="predicted"/>
<accession>U4UQD3</accession>
<evidence type="ECO:0000313" key="2">
    <source>
        <dbReference type="EMBL" id="ERL95312.1"/>
    </source>
</evidence>
<dbReference type="InterPro" id="IPR043502">
    <property type="entry name" value="DNA/RNA_pol_sf"/>
</dbReference>
<dbReference type="SUPFAM" id="SSF56672">
    <property type="entry name" value="DNA/RNA polymerases"/>
    <property type="match status" value="1"/>
</dbReference>
<feature type="domain" description="Reverse transcriptase" evidence="1">
    <location>
        <begin position="1"/>
        <end position="113"/>
    </location>
</feature>
<evidence type="ECO:0000313" key="3">
    <source>
        <dbReference type="Proteomes" id="UP000030742"/>
    </source>
</evidence>
<evidence type="ECO:0000259" key="1">
    <source>
        <dbReference type="PROSITE" id="PS50878"/>
    </source>
</evidence>
<reference evidence="2 3" key="1">
    <citation type="journal article" date="2013" name="Genome Biol.">
        <title>Draft genome of the mountain pine beetle, Dendroctonus ponderosae Hopkins, a major forest pest.</title>
        <authorList>
            <person name="Keeling C.I."/>
            <person name="Yuen M.M."/>
            <person name="Liao N.Y."/>
            <person name="Docking T.R."/>
            <person name="Chan S.K."/>
            <person name="Taylor G.A."/>
            <person name="Palmquist D.L."/>
            <person name="Jackman S.D."/>
            <person name="Nguyen A."/>
            <person name="Li M."/>
            <person name="Henderson H."/>
            <person name="Janes J.K."/>
            <person name="Zhao Y."/>
            <person name="Pandoh P."/>
            <person name="Moore R."/>
            <person name="Sperling F.A."/>
            <person name="Huber D.P."/>
            <person name="Birol I."/>
            <person name="Jones S.J."/>
            <person name="Bohlmann J."/>
        </authorList>
    </citation>
    <scope>NUCLEOTIDE SEQUENCE</scope>
</reference>
<gene>
    <name evidence="2" type="ORF">D910_12578</name>
</gene>
<dbReference type="EMBL" id="KB632420">
    <property type="protein sequence ID" value="ERL95312.1"/>
    <property type="molecule type" value="Genomic_DNA"/>
</dbReference>
<name>U4UQD3_DENPD</name>
<dbReference type="AlphaFoldDB" id="U4UQD3"/>
<protein>
    <recommendedName>
        <fullName evidence="1">Reverse transcriptase domain-containing protein</fullName>
    </recommendedName>
</protein>
<dbReference type="Proteomes" id="UP000030742">
    <property type="component" value="Unassembled WGS sequence"/>
</dbReference>
<dbReference type="Pfam" id="PF00078">
    <property type="entry name" value="RVT_1"/>
    <property type="match status" value="1"/>
</dbReference>
<dbReference type="InterPro" id="IPR000477">
    <property type="entry name" value="RT_dom"/>
</dbReference>